<dbReference type="Proteomes" id="UP000007484">
    <property type="component" value="Chromosome"/>
</dbReference>
<dbReference type="AlphaFoldDB" id="F0QS34"/>
<keyword evidence="3" id="KW-1185">Reference proteome</keyword>
<sequence>MEGSIPCFIFVLLLLFVTWTKYRLPGLVTSAFLSVSAFSIFNLFMLAGLPFSRETVFGAVALSLFGHLKVIHFFKFAQKYLLKKIYTVKLAILLARKKHNLYLYELTLLLLIPGSLFVFLFPSTLKELGLLVVLGILCITALWWLFSNFYLPKLILSLEDQRNSILPARQWSNPKYSLLLGNEDEAIDKPVRKIRKNFSPLLICLGILGILLCIGGANLHYPEFFKNNQLLSIDSKANGTITEALKTFEGKYKTLSEAPKDIKANGNSISLLYYLFPEGLSLDQIIEKLKGTTNGNGVQNGQQTQEIKNYEIQTTEAFSKMPSLQTAVKLSLWSLIPLFFYSIFRFGSLNALAFLISSICLFGVKFFFLMLFPFKISELMPEISFISFMMLIILWMSSLSFSNELTGNNNKIEDQKLFLKIQSNRLKWIIRQGNSYYVGMLAVALVLLLAFRLNEIIYAVFLLILLAAISSCCFSTMFSFCLAKLSWRLGRLYGKLYGVFIRSRKRHYETVVEEEKVLGINY</sequence>
<accession>F0QS34</accession>
<feature type="transmembrane region" description="Helical" evidence="1">
    <location>
        <begin position="351"/>
        <end position="371"/>
    </location>
</feature>
<organism evidence="2 3">
    <name type="scientific">Mycoplasma suis (strain Illinois)</name>
    <dbReference type="NCBI Taxonomy" id="768700"/>
    <lineage>
        <taxon>Bacteria</taxon>
        <taxon>Bacillati</taxon>
        <taxon>Mycoplasmatota</taxon>
        <taxon>Mollicutes</taxon>
        <taxon>Mycoplasmataceae</taxon>
        <taxon>Mycoplasma</taxon>
    </lineage>
</organism>
<evidence type="ECO:0000256" key="1">
    <source>
        <dbReference type="SAM" id="Phobius"/>
    </source>
</evidence>
<proteinExistence type="predicted"/>
<feature type="transmembrane region" description="Helical" evidence="1">
    <location>
        <begin position="128"/>
        <end position="146"/>
    </location>
</feature>
<dbReference type="EMBL" id="CP002525">
    <property type="protein sequence ID" value="ADX98304.1"/>
    <property type="molecule type" value="Genomic_DNA"/>
</dbReference>
<feature type="transmembrane region" description="Helical" evidence="1">
    <location>
        <begin position="31"/>
        <end position="49"/>
    </location>
</feature>
<keyword evidence="1" id="KW-0472">Membrane</keyword>
<gene>
    <name evidence="2" type="ordered locus">MSU_0779</name>
</gene>
<feature type="transmembrane region" description="Helical" evidence="1">
    <location>
        <begin position="434"/>
        <end position="451"/>
    </location>
</feature>
<feature type="transmembrane region" description="Helical" evidence="1">
    <location>
        <begin position="383"/>
        <end position="401"/>
    </location>
</feature>
<dbReference type="STRING" id="768700.MSU_0779"/>
<keyword evidence="1" id="KW-1133">Transmembrane helix</keyword>
<feature type="transmembrane region" description="Helical" evidence="1">
    <location>
        <begin position="326"/>
        <end position="344"/>
    </location>
</feature>
<reference evidence="2 3" key="1">
    <citation type="journal article" date="2011" name="J. Bacteriol.">
        <title>Complete genome sequences of two hemotropic Mycoplasmas, Mycoplasma haemofelis strain Ohio2 and Mycoplasma suis strain Illinois.</title>
        <authorList>
            <person name="Messick J.B."/>
            <person name="Santos A.P."/>
            <person name="Guimaraes A.M."/>
        </authorList>
    </citation>
    <scope>NUCLEOTIDE SEQUENCE [LARGE SCALE GENOMIC DNA]</scope>
    <source>
        <strain evidence="2 3">Illinois</strain>
    </source>
</reference>
<feature type="transmembrane region" description="Helical" evidence="1">
    <location>
        <begin position="457"/>
        <end position="483"/>
    </location>
</feature>
<protein>
    <submittedName>
        <fullName evidence="2">Putative membrane protein</fullName>
    </submittedName>
</protein>
<name>F0QS34_MYCSL</name>
<keyword evidence="1" id="KW-0812">Transmembrane</keyword>
<feature type="transmembrane region" description="Helical" evidence="1">
    <location>
        <begin position="101"/>
        <end position="122"/>
    </location>
</feature>
<feature type="transmembrane region" description="Helical" evidence="1">
    <location>
        <begin position="201"/>
        <end position="221"/>
    </location>
</feature>
<feature type="transmembrane region" description="Helical" evidence="1">
    <location>
        <begin position="6"/>
        <end position="24"/>
    </location>
</feature>
<evidence type="ECO:0000313" key="3">
    <source>
        <dbReference type="Proteomes" id="UP000007484"/>
    </source>
</evidence>
<dbReference type="HOGENOM" id="CLU_514543_0_0_14"/>
<evidence type="ECO:0000313" key="2">
    <source>
        <dbReference type="EMBL" id="ADX98304.1"/>
    </source>
</evidence>
<dbReference type="KEGG" id="mss:MSU_0779"/>
<feature type="transmembrane region" description="Helical" evidence="1">
    <location>
        <begin position="55"/>
        <end position="74"/>
    </location>
</feature>